<organism evidence="3 4">
    <name type="scientific">Corynebacterium ammoniagenes</name>
    <name type="common">Brevibacterium ammoniagenes</name>
    <dbReference type="NCBI Taxonomy" id="1697"/>
    <lineage>
        <taxon>Bacteria</taxon>
        <taxon>Bacillati</taxon>
        <taxon>Actinomycetota</taxon>
        <taxon>Actinomycetes</taxon>
        <taxon>Mycobacteriales</taxon>
        <taxon>Corynebacteriaceae</taxon>
        <taxon>Corynebacterium</taxon>
    </lineage>
</organism>
<feature type="compositionally biased region" description="Low complexity" evidence="2">
    <location>
        <begin position="11"/>
        <end position="20"/>
    </location>
</feature>
<dbReference type="Gene3D" id="3.40.50.150">
    <property type="entry name" value="Vaccinia Virus protein VP39"/>
    <property type="match status" value="1"/>
</dbReference>
<proteinExistence type="predicted"/>
<dbReference type="PANTHER" id="PTHR43317">
    <property type="entry name" value="THERMOSPERMINE SYNTHASE ACAULIS5"/>
    <property type="match status" value="1"/>
</dbReference>
<dbReference type="SUPFAM" id="SSF53335">
    <property type="entry name" value="S-adenosyl-L-methionine-dependent methyltransferases"/>
    <property type="match status" value="1"/>
</dbReference>
<dbReference type="Proteomes" id="UP001054925">
    <property type="component" value="Unassembled WGS sequence"/>
</dbReference>
<dbReference type="EMBL" id="BQKK01000002">
    <property type="protein sequence ID" value="GJN42873.1"/>
    <property type="molecule type" value="Genomic_DNA"/>
</dbReference>
<evidence type="ECO:0000256" key="1">
    <source>
        <dbReference type="ARBA" id="ARBA00023115"/>
    </source>
</evidence>
<evidence type="ECO:0000313" key="3">
    <source>
        <dbReference type="EMBL" id="GJN42873.1"/>
    </source>
</evidence>
<sequence length="291" mass="31132">MGKKRSKRGHSSSASRGGAHTSPIGTYEISTGTAEIAADPFRDGSFILNINGVPSSHIVPGEPRELEFEYMRWIAAAVEAFAPGHRLTHLGGGACTLACYFADLWPDSKNTVVEFDAKLGELVRQKFDIPRAPKVKIRAGEARTETEKFLPASRDVIIRDVFSGAETPTDLTTVEFFQAAHRSLVPGGLYVANCGDHSNLRGAKAEIAGLQEVFAHVGVIADPPMLKGRRYGNIILIASDTELPAAHQEIASRLLGGAVPAHYKGPAWTNKFAAGGQARHDPPSEATAPSQ</sequence>
<dbReference type="AlphaFoldDB" id="A0AAV5G880"/>
<feature type="compositionally biased region" description="Basic residues" evidence="2">
    <location>
        <begin position="1"/>
        <end position="10"/>
    </location>
</feature>
<keyword evidence="1" id="KW-0620">Polyamine biosynthesis</keyword>
<reference evidence="3" key="1">
    <citation type="submission" date="2021-12" db="EMBL/GenBank/DDBJ databases">
        <title>Draft genome sequence of Corynebacterium ammoniagenes strain T-723.</title>
        <authorList>
            <person name="Matsuzawa M."/>
            <person name="Hiratani M."/>
            <person name="Abe I."/>
            <person name="Tsuji Y."/>
            <person name="Nakamura J."/>
        </authorList>
    </citation>
    <scope>NUCLEOTIDE SEQUENCE</scope>
    <source>
        <strain evidence="3">T-723</strain>
    </source>
</reference>
<dbReference type="RefSeq" id="WP_003848709.1">
    <property type="nucleotide sequence ID" value="NZ_BQKK01000002.1"/>
</dbReference>
<comment type="caution">
    <text evidence="3">The sequence shown here is derived from an EMBL/GenBank/DDBJ whole genome shotgun (WGS) entry which is preliminary data.</text>
</comment>
<accession>A0AAV5G880</accession>
<dbReference type="PANTHER" id="PTHR43317:SF1">
    <property type="entry name" value="THERMOSPERMINE SYNTHASE ACAULIS5"/>
    <property type="match status" value="1"/>
</dbReference>
<feature type="region of interest" description="Disordered" evidence="2">
    <location>
        <begin position="1"/>
        <end position="24"/>
    </location>
</feature>
<name>A0AAV5G880_CORAM</name>
<dbReference type="InterPro" id="IPR029063">
    <property type="entry name" value="SAM-dependent_MTases_sf"/>
</dbReference>
<protein>
    <submittedName>
        <fullName evidence="3">Spermidine synthase</fullName>
    </submittedName>
</protein>
<gene>
    <name evidence="3" type="ORF">CAT723_13520</name>
</gene>
<dbReference type="CDD" id="cd02440">
    <property type="entry name" value="AdoMet_MTases"/>
    <property type="match status" value="1"/>
</dbReference>
<evidence type="ECO:0000313" key="4">
    <source>
        <dbReference type="Proteomes" id="UP001054925"/>
    </source>
</evidence>
<dbReference type="GO" id="GO:0006596">
    <property type="term" value="P:polyamine biosynthetic process"/>
    <property type="evidence" value="ECO:0007669"/>
    <property type="project" value="UniProtKB-KW"/>
</dbReference>
<evidence type="ECO:0000256" key="2">
    <source>
        <dbReference type="SAM" id="MobiDB-lite"/>
    </source>
</evidence>
<dbReference type="NCBIfam" id="NF037959">
    <property type="entry name" value="MFS_SpdSyn"/>
    <property type="match status" value="1"/>
</dbReference>